<sequence length="163" mass="19039">MSESEIRIESDRTRNALLGLLWFAIFFLSWYLAAQFYFAGNALISFLFLTLLVISVKYTYTYFHQAIVKTPIVIFTPEGLKIPRTFHKPLVWDYPGISDITVLEKNDHTMQMLITGKEVTHPSGHQYFGLNYPFSKAMTKETRNRLEEAAKRYKLKLSFRKAE</sequence>
<dbReference type="Proteomes" id="UP000461880">
    <property type="component" value="Unassembled WGS sequence"/>
</dbReference>
<keyword evidence="1" id="KW-0472">Membrane</keyword>
<comment type="caution">
    <text evidence="2">The sequence shown here is derived from an EMBL/GenBank/DDBJ whole genome shotgun (WGS) entry which is preliminary data.</text>
</comment>
<evidence type="ECO:0008006" key="4">
    <source>
        <dbReference type="Google" id="ProtNLM"/>
    </source>
</evidence>
<name>A0A7X2NRJ1_9FIRM</name>
<keyword evidence="1" id="KW-1133">Transmembrane helix</keyword>
<proteinExistence type="predicted"/>
<evidence type="ECO:0000256" key="1">
    <source>
        <dbReference type="SAM" id="Phobius"/>
    </source>
</evidence>
<feature type="transmembrane region" description="Helical" evidence="1">
    <location>
        <begin position="39"/>
        <end position="60"/>
    </location>
</feature>
<organism evidence="2 3">
    <name type="scientific">Stecheria intestinalis</name>
    <dbReference type="NCBI Taxonomy" id="2606630"/>
    <lineage>
        <taxon>Bacteria</taxon>
        <taxon>Bacillati</taxon>
        <taxon>Bacillota</taxon>
        <taxon>Erysipelotrichia</taxon>
        <taxon>Erysipelotrichales</taxon>
        <taxon>Erysipelotrichaceae</taxon>
        <taxon>Stecheria</taxon>
    </lineage>
</organism>
<keyword evidence="1" id="KW-0812">Transmembrane</keyword>
<protein>
    <recommendedName>
        <fullName evidence="4">Photosystem I assembly protein Ycf4</fullName>
    </recommendedName>
</protein>
<dbReference type="AlphaFoldDB" id="A0A7X2NRJ1"/>
<feature type="transmembrane region" description="Helical" evidence="1">
    <location>
        <begin position="16"/>
        <end position="33"/>
    </location>
</feature>
<evidence type="ECO:0000313" key="2">
    <source>
        <dbReference type="EMBL" id="MSS58259.1"/>
    </source>
</evidence>
<gene>
    <name evidence="2" type="ORF">FYJ51_04995</name>
</gene>
<dbReference type="EMBL" id="VUMN01000008">
    <property type="protein sequence ID" value="MSS58259.1"/>
    <property type="molecule type" value="Genomic_DNA"/>
</dbReference>
<keyword evidence="3" id="KW-1185">Reference proteome</keyword>
<accession>A0A7X2NRJ1</accession>
<evidence type="ECO:0000313" key="3">
    <source>
        <dbReference type="Proteomes" id="UP000461880"/>
    </source>
</evidence>
<reference evidence="2 3" key="1">
    <citation type="submission" date="2019-08" db="EMBL/GenBank/DDBJ databases">
        <title>In-depth cultivation of the pig gut microbiome towards novel bacterial diversity and tailored functional studies.</title>
        <authorList>
            <person name="Wylensek D."/>
            <person name="Hitch T.C.A."/>
            <person name="Clavel T."/>
        </authorList>
    </citation>
    <scope>NUCLEOTIDE SEQUENCE [LARGE SCALE GENOMIC DNA]</scope>
    <source>
        <strain evidence="2 3">Oil+RF-744-GAM-WT-6</strain>
    </source>
</reference>
<dbReference type="RefSeq" id="WP_154503956.1">
    <property type="nucleotide sequence ID" value="NZ_JAQXPC010000090.1"/>
</dbReference>